<evidence type="ECO:0000313" key="3">
    <source>
        <dbReference type="Proteomes" id="UP001054854"/>
    </source>
</evidence>
<reference evidence="2" key="1">
    <citation type="submission" date="2024-05" db="EMBL/GenBank/DDBJ databases">
        <title>Whole genome shotgun sequence of Streptomyces hygroscopicus NBRC 113678.</title>
        <authorList>
            <person name="Komaki H."/>
            <person name="Tamura T."/>
        </authorList>
    </citation>
    <scope>NUCLEOTIDE SEQUENCE</scope>
    <source>
        <strain evidence="2">N11-34</strain>
    </source>
</reference>
<sequence>MGKAARMRADRGEAAGRWRGGGGEAAGGGRGRRRGGGGKGTGTRRAGVPAVTSRDVPPLPPYLFGRSDE</sequence>
<evidence type="ECO:0000313" key="2">
    <source>
        <dbReference type="EMBL" id="GHJ30246.1"/>
    </source>
</evidence>
<proteinExistence type="predicted"/>
<dbReference type="Proteomes" id="UP001054854">
    <property type="component" value="Unassembled WGS sequence"/>
</dbReference>
<evidence type="ECO:0000256" key="1">
    <source>
        <dbReference type="SAM" id="MobiDB-lite"/>
    </source>
</evidence>
<accession>A0ABQ3U4S2</accession>
<dbReference type="EMBL" id="BNEK01000005">
    <property type="protein sequence ID" value="GHJ30246.1"/>
    <property type="molecule type" value="Genomic_DNA"/>
</dbReference>
<feature type="compositionally biased region" description="Gly residues" evidence="1">
    <location>
        <begin position="18"/>
        <end position="29"/>
    </location>
</feature>
<gene>
    <name evidence="2" type="ORF">TPA0910_46790</name>
</gene>
<comment type="caution">
    <text evidence="2">The sequence shown here is derived from an EMBL/GenBank/DDBJ whole genome shotgun (WGS) entry which is preliminary data.</text>
</comment>
<feature type="compositionally biased region" description="Basic and acidic residues" evidence="1">
    <location>
        <begin position="7"/>
        <end position="16"/>
    </location>
</feature>
<organism evidence="2 3">
    <name type="scientific">Streptomyces hygroscopicus</name>
    <dbReference type="NCBI Taxonomy" id="1912"/>
    <lineage>
        <taxon>Bacteria</taxon>
        <taxon>Bacillati</taxon>
        <taxon>Actinomycetota</taxon>
        <taxon>Actinomycetes</taxon>
        <taxon>Kitasatosporales</taxon>
        <taxon>Streptomycetaceae</taxon>
        <taxon>Streptomyces</taxon>
        <taxon>Streptomyces violaceusniger group</taxon>
    </lineage>
</organism>
<protein>
    <submittedName>
        <fullName evidence="2">Uncharacterized protein</fullName>
    </submittedName>
</protein>
<name>A0ABQ3U4S2_STRHY</name>
<keyword evidence="3" id="KW-1185">Reference proteome</keyword>
<feature type="region of interest" description="Disordered" evidence="1">
    <location>
        <begin position="1"/>
        <end position="69"/>
    </location>
</feature>